<dbReference type="InterPro" id="IPR035965">
    <property type="entry name" value="PAS-like_dom_sf"/>
</dbReference>
<comment type="catalytic activity">
    <reaction evidence="1">
        <text>ATP + protein L-histidine = ADP + protein N-phospho-L-histidine.</text>
        <dbReference type="EC" id="2.7.13.3"/>
    </reaction>
</comment>
<organism evidence="11 12">
    <name type="scientific">Paenibacillus anseongense</name>
    <dbReference type="NCBI Taxonomy" id="2682845"/>
    <lineage>
        <taxon>Bacteria</taxon>
        <taxon>Bacillati</taxon>
        <taxon>Bacillota</taxon>
        <taxon>Bacilli</taxon>
        <taxon>Bacillales</taxon>
        <taxon>Paenibacillaceae</taxon>
        <taxon>Paenibacillus</taxon>
    </lineage>
</organism>
<dbReference type="InterPro" id="IPR003594">
    <property type="entry name" value="HATPase_dom"/>
</dbReference>
<dbReference type="SMART" id="SM00388">
    <property type="entry name" value="HisKA"/>
    <property type="match status" value="1"/>
</dbReference>
<dbReference type="EMBL" id="WSEM01000034">
    <property type="protein sequence ID" value="MVQ39568.1"/>
    <property type="molecule type" value="Genomic_DNA"/>
</dbReference>
<dbReference type="InterPro" id="IPR036890">
    <property type="entry name" value="HATPase_C_sf"/>
</dbReference>
<evidence type="ECO:0000259" key="10">
    <source>
        <dbReference type="PROSITE" id="PS50112"/>
    </source>
</evidence>
<dbReference type="PANTHER" id="PTHR43065">
    <property type="entry name" value="SENSOR HISTIDINE KINASE"/>
    <property type="match status" value="1"/>
</dbReference>
<dbReference type="CDD" id="cd00082">
    <property type="entry name" value="HisKA"/>
    <property type="match status" value="1"/>
</dbReference>
<dbReference type="PANTHER" id="PTHR43065:SF34">
    <property type="entry name" value="SPORULATION KINASE A"/>
    <property type="match status" value="1"/>
</dbReference>
<evidence type="ECO:0000259" key="9">
    <source>
        <dbReference type="PROSITE" id="PS50109"/>
    </source>
</evidence>
<dbReference type="EC" id="2.7.13.3" evidence="2"/>
<accession>A0ABW9ULG6</accession>
<dbReference type="Gene3D" id="1.10.287.130">
    <property type="match status" value="1"/>
</dbReference>
<keyword evidence="12" id="KW-1185">Reference proteome</keyword>
<name>A0ABW9ULG6_9BACL</name>
<keyword evidence="6" id="KW-0418">Kinase</keyword>
<dbReference type="SUPFAM" id="SSF55874">
    <property type="entry name" value="ATPase domain of HSP90 chaperone/DNA topoisomerase II/histidine kinase"/>
    <property type="match status" value="1"/>
</dbReference>
<keyword evidence="7" id="KW-0067">ATP-binding</keyword>
<evidence type="ECO:0000313" key="12">
    <source>
        <dbReference type="Proteomes" id="UP000467637"/>
    </source>
</evidence>
<feature type="domain" description="PAS" evidence="10">
    <location>
        <begin position="10"/>
        <end position="73"/>
    </location>
</feature>
<dbReference type="InterPro" id="IPR005467">
    <property type="entry name" value="His_kinase_dom"/>
</dbReference>
<sequence length="463" mass="52349">MVDIPEQFNVFDRVTDAFFAVNNDWVLTYIHNEATKLLFRAQTDLIGKNLWNDFREDSNLSFYEHYYKAMNEQVTVEFEAYFPHLEKWFDVRVYPSSNGLSVYFKDITSKKGVLLRKEQHYESLFKYNPDAVFSLDLKGNYLSVNPATERLLGYREDELLNMTFVPLIPPEELDKTMKFFAEAAKGTIQHYETRAYHKNGKILDVKVTNMPIIVNNEPVGVYGVARDVSQENKNEVLLVESEKLTAVGQLAASIAHEIRNPLTSLKGFVQLIEHKVPEVNKEYFTIMKEELGRIELITSELLFLAKPQAYEFRNQQVNKIIQDVVLLLGSQALINRIEIKTENLECLPAILCIGQQLKQVFINLIKNAMEAMPEGGVIQIIASMPSTSLMLIRVIDQGIGIPKELIAKIGSPFYTTKENGTGLGMITTIKIIQSHGGNVDISSVEGVGTTVDVYLPVVPSVTA</sequence>
<keyword evidence="3" id="KW-0597">Phosphoprotein</keyword>
<dbReference type="InterPro" id="IPR013767">
    <property type="entry name" value="PAS_fold"/>
</dbReference>
<protein>
    <recommendedName>
        <fullName evidence="2">histidine kinase</fullName>
        <ecNumber evidence="2">2.7.13.3</ecNumber>
    </recommendedName>
</protein>
<evidence type="ECO:0000256" key="5">
    <source>
        <dbReference type="ARBA" id="ARBA00022741"/>
    </source>
</evidence>
<feature type="domain" description="PAS" evidence="10">
    <location>
        <begin position="117"/>
        <end position="187"/>
    </location>
</feature>
<gene>
    <name evidence="11" type="ORF">GON05_33765</name>
</gene>
<dbReference type="CDD" id="cd00130">
    <property type="entry name" value="PAS"/>
    <property type="match status" value="2"/>
</dbReference>
<dbReference type="Pfam" id="PF13426">
    <property type="entry name" value="PAS_9"/>
    <property type="match status" value="1"/>
</dbReference>
<keyword evidence="4" id="KW-0808">Transferase</keyword>
<dbReference type="Pfam" id="PF02518">
    <property type="entry name" value="HATPase_c"/>
    <property type="match status" value="1"/>
</dbReference>
<dbReference type="CDD" id="cd00075">
    <property type="entry name" value="HATPase"/>
    <property type="match status" value="1"/>
</dbReference>
<feature type="domain" description="Histidine kinase" evidence="9">
    <location>
        <begin position="253"/>
        <end position="459"/>
    </location>
</feature>
<dbReference type="Pfam" id="PF00512">
    <property type="entry name" value="HisKA"/>
    <property type="match status" value="1"/>
</dbReference>
<evidence type="ECO:0000256" key="6">
    <source>
        <dbReference type="ARBA" id="ARBA00022777"/>
    </source>
</evidence>
<dbReference type="SMART" id="SM00387">
    <property type="entry name" value="HATPase_c"/>
    <property type="match status" value="1"/>
</dbReference>
<evidence type="ECO:0000256" key="1">
    <source>
        <dbReference type="ARBA" id="ARBA00000085"/>
    </source>
</evidence>
<dbReference type="NCBIfam" id="TIGR00229">
    <property type="entry name" value="sensory_box"/>
    <property type="match status" value="1"/>
</dbReference>
<dbReference type="InterPro" id="IPR000014">
    <property type="entry name" value="PAS"/>
</dbReference>
<dbReference type="Proteomes" id="UP000467637">
    <property type="component" value="Unassembled WGS sequence"/>
</dbReference>
<dbReference type="Gene3D" id="3.30.450.20">
    <property type="entry name" value="PAS domain"/>
    <property type="match status" value="2"/>
</dbReference>
<evidence type="ECO:0000256" key="7">
    <source>
        <dbReference type="ARBA" id="ARBA00022840"/>
    </source>
</evidence>
<dbReference type="InterPro" id="IPR004358">
    <property type="entry name" value="Sig_transdc_His_kin-like_C"/>
</dbReference>
<evidence type="ECO:0000313" key="11">
    <source>
        <dbReference type="EMBL" id="MVQ39568.1"/>
    </source>
</evidence>
<dbReference type="InterPro" id="IPR036097">
    <property type="entry name" value="HisK_dim/P_sf"/>
</dbReference>
<dbReference type="RefSeq" id="WP_157325771.1">
    <property type="nucleotide sequence ID" value="NZ_WSEM01000034.1"/>
</dbReference>
<evidence type="ECO:0000256" key="8">
    <source>
        <dbReference type="ARBA" id="ARBA00023012"/>
    </source>
</evidence>
<dbReference type="Pfam" id="PF00989">
    <property type="entry name" value="PAS"/>
    <property type="match status" value="1"/>
</dbReference>
<dbReference type="InterPro" id="IPR003661">
    <property type="entry name" value="HisK_dim/P_dom"/>
</dbReference>
<comment type="caution">
    <text evidence="11">The sequence shown here is derived from an EMBL/GenBank/DDBJ whole genome shotgun (WGS) entry which is preliminary data.</text>
</comment>
<evidence type="ECO:0000256" key="2">
    <source>
        <dbReference type="ARBA" id="ARBA00012438"/>
    </source>
</evidence>
<keyword evidence="5" id="KW-0547">Nucleotide-binding</keyword>
<reference evidence="11 12" key="1">
    <citation type="submission" date="2019-12" db="EMBL/GenBank/DDBJ databases">
        <authorList>
            <person name="Huq M.A."/>
        </authorList>
    </citation>
    <scope>NUCLEOTIDE SEQUENCE [LARGE SCALE GENOMIC DNA]</scope>
    <source>
        <strain evidence="11 12">MAH-34</strain>
    </source>
</reference>
<proteinExistence type="predicted"/>
<dbReference type="SMART" id="SM00091">
    <property type="entry name" value="PAS"/>
    <property type="match status" value="2"/>
</dbReference>
<dbReference type="SUPFAM" id="SSF55785">
    <property type="entry name" value="PYP-like sensor domain (PAS domain)"/>
    <property type="match status" value="2"/>
</dbReference>
<dbReference type="PROSITE" id="PS50109">
    <property type="entry name" value="HIS_KIN"/>
    <property type="match status" value="1"/>
</dbReference>
<dbReference type="PROSITE" id="PS50112">
    <property type="entry name" value="PAS"/>
    <property type="match status" value="2"/>
</dbReference>
<keyword evidence="8" id="KW-0902">Two-component regulatory system</keyword>
<evidence type="ECO:0000256" key="3">
    <source>
        <dbReference type="ARBA" id="ARBA00022553"/>
    </source>
</evidence>
<dbReference type="SUPFAM" id="SSF47384">
    <property type="entry name" value="Homodimeric domain of signal transducing histidine kinase"/>
    <property type="match status" value="1"/>
</dbReference>
<evidence type="ECO:0000256" key="4">
    <source>
        <dbReference type="ARBA" id="ARBA00022679"/>
    </source>
</evidence>
<dbReference type="PRINTS" id="PR00344">
    <property type="entry name" value="BCTRLSENSOR"/>
</dbReference>
<dbReference type="Gene3D" id="3.30.565.10">
    <property type="entry name" value="Histidine kinase-like ATPase, C-terminal domain"/>
    <property type="match status" value="1"/>
</dbReference>